<evidence type="ECO:0000313" key="12">
    <source>
        <dbReference type="EMBL" id="BCX82561.1"/>
    </source>
</evidence>
<evidence type="ECO:0000256" key="9">
    <source>
        <dbReference type="RuleBase" id="RU003357"/>
    </source>
</evidence>
<evidence type="ECO:0000256" key="2">
    <source>
        <dbReference type="ARBA" id="ARBA00022448"/>
    </source>
</evidence>
<keyword evidence="7 8" id="KW-0998">Cell outer membrane</keyword>
<gene>
    <name evidence="12" type="ORF">MIT9_P2147</name>
</gene>
<dbReference type="InterPro" id="IPR037066">
    <property type="entry name" value="Plug_dom_sf"/>
</dbReference>
<comment type="similarity">
    <text evidence="8 9">Belongs to the TonB-dependent receptor family.</text>
</comment>
<keyword evidence="5 9" id="KW-0798">TonB box</keyword>
<evidence type="ECO:0000259" key="10">
    <source>
        <dbReference type="Pfam" id="PF00593"/>
    </source>
</evidence>
<evidence type="ECO:0000256" key="5">
    <source>
        <dbReference type="ARBA" id="ARBA00023077"/>
    </source>
</evidence>
<protein>
    <recommendedName>
        <fullName evidence="14">TonB-dependent receptor</fullName>
    </recommendedName>
</protein>
<evidence type="ECO:0000256" key="8">
    <source>
        <dbReference type="PROSITE-ProRule" id="PRU01360"/>
    </source>
</evidence>
<keyword evidence="2 8" id="KW-0813">Transport</keyword>
<evidence type="ECO:0008006" key="14">
    <source>
        <dbReference type="Google" id="ProtNLM"/>
    </source>
</evidence>
<dbReference type="Gene3D" id="2.40.170.20">
    <property type="entry name" value="TonB-dependent receptor, beta-barrel domain"/>
    <property type="match status" value="1"/>
</dbReference>
<dbReference type="Pfam" id="PF07715">
    <property type="entry name" value="Plug"/>
    <property type="match status" value="1"/>
</dbReference>
<dbReference type="InterPro" id="IPR039426">
    <property type="entry name" value="TonB-dep_rcpt-like"/>
</dbReference>
<dbReference type="InterPro" id="IPR036942">
    <property type="entry name" value="Beta-barrel_TonB_sf"/>
</dbReference>
<keyword evidence="4 8" id="KW-0812">Transmembrane</keyword>
<evidence type="ECO:0000313" key="13">
    <source>
        <dbReference type="Proteomes" id="UP001321825"/>
    </source>
</evidence>
<dbReference type="InterPro" id="IPR000531">
    <property type="entry name" value="Beta-barrel_TonB"/>
</dbReference>
<evidence type="ECO:0000256" key="3">
    <source>
        <dbReference type="ARBA" id="ARBA00022452"/>
    </source>
</evidence>
<dbReference type="PANTHER" id="PTHR40980:SF5">
    <property type="entry name" value="TONB-DEPENDENT RECEPTOR"/>
    <property type="match status" value="1"/>
</dbReference>
<evidence type="ECO:0000256" key="4">
    <source>
        <dbReference type="ARBA" id="ARBA00022692"/>
    </source>
</evidence>
<dbReference type="Proteomes" id="UP001321825">
    <property type="component" value="Chromosome"/>
</dbReference>
<feature type="domain" description="TonB-dependent receptor-like beta-barrel" evidence="10">
    <location>
        <begin position="412"/>
        <end position="871"/>
    </location>
</feature>
<comment type="subcellular location">
    <subcellularLocation>
        <location evidence="1 8">Cell outer membrane</location>
        <topology evidence="1 8">Multi-pass membrane protein</topology>
    </subcellularLocation>
</comment>
<evidence type="ECO:0000256" key="1">
    <source>
        <dbReference type="ARBA" id="ARBA00004571"/>
    </source>
</evidence>
<dbReference type="InterPro" id="IPR008969">
    <property type="entry name" value="CarboxyPept-like_regulatory"/>
</dbReference>
<dbReference type="Gene3D" id="2.60.40.1120">
    <property type="entry name" value="Carboxypeptidase-like, regulatory domain"/>
    <property type="match status" value="1"/>
</dbReference>
<dbReference type="KEGG" id="mcau:MIT9_P2147"/>
<dbReference type="EMBL" id="AP024714">
    <property type="protein sequence ID" value="BCX82561.1"/>
    <property type="molecule type" value="Genomic_DNA"/>
</dbReference>
<name>A0AAU9CLL1_9GAMM</name>
<organism evidence="12 13">
    <name type="scientific">Methylomarinovum caldicuralii</name>
    <dbReference type="NCBI Taxonomy" id="438856"/>
    <lineage>
        <taxon>Bacteria</taxon>
        <taxon>Pseudomonadati</taxon>
        <taxon>Pseudomonadota</taxon>
        <taxon>Gammaproteobacteria</taxon>
        <taxon>Methylococcales</taxon>
        <taxon>Methylothermaceae</taxon>
        <taxon>Methylomarinovum</taxon>
    </lineage>
</organism>
<evidence type="ECO:0000259" key="11">
    <source>
        <dbReference type="Pfam" id="PF07715"/>
    </source>
</evidence>
<dbReference type="AlphaFoldDB" id="A0AAU9CLL1"/>
<keyword evidence="3 8" id="KW-1134">Transmembrane beta strand</keyword>
<dbReference type="PANTHER" id="PTHR40980">
    <property type="entry name" value="PLUG DOMAIN-CONTAINING PROTEIN"/>
    <property type="match status" value="1"/>
</dbReference>
<dbReference type="InterPro" id="IPR012910">
    <property type="entry name" value="Plug_dom"/>
</dbReference>
<accession>A0AAU9CLL1</accession>
<evidence type="ECO:0000256" key="7">
    <source>
        <dbReference type="ARBA" id="ARBA00023237"/>
    </source>
</evidence>
<dbReference type="SUPFAM" id="SSF49464">
    <property type="entry name" value="Carboxypeptidase regulatory domain-like"/>
    <property type="match status" value="1"/>
</dbReference>
<dbReference type="Gene3D" id="2.170.130.10">
    <property type="entry name" value="TonB-dependent receptor, plug domain"/>
    <property type="match status" value="1"/>
</dbReference>
<proteinExistence type="inferred from homology"/>
<dbReference type="SUPFAM" id="SSF56935">
    <property type="entry name" value="Porins"/>
    <property type="match status" value="1"/>
</dbReference>
<reference evidence="13" key="1">
    <citation type="journal article" date="2024" name="Int. J. Syst. Evol. Microbiol.">
        <title>Methylomarinovum tepidoasis sp. nov., a moderately thermophilic methanotroph of the family Methylothermaceae isolated from a deep-sea hydrothermal field.</title>
        <authorList>
            <person name="Hirayama H."/>
            <person name="Takaki Y."/>
            <person name="Abe M."/>
            <person name="Miyazaki M."/>
            <person name="Uematsu K."/>
            <person name="Matsui Y."/>
            <person name="Takai K."/>
        </authorList>
    </citation>
    <scope>NUCLEOTIDE SEQUENCE [LARGE SCALE GENOMIC DNA]</scope>
    <source>
        <strain evidence="13">IT-9</strain>
    </source>
</reference>
<dbReference type="PROSITE" id="PS52016">
    <property type="entry name" value="TONB_DEPENDENT_REC_3"/>
    <property type="match status" value="1"/>
</dbReference>
<keyword evidence="13" id="KW-1185">Reference proteome</keyword>
<sequence length="902" mass="102597">MISAVNGKPLAAAEVYISGLNQPVVTDRQGRFQVKVPAGTYSLSASAPGYNLMVKEGIRVAGEKPLQVTLKLTPAGIEMPPFVVVEPHLAGSVASAISEERVSSGVTDILGAEQISRAGDSNVAAALKRVAGVTIVRGKFPYIRGLGERYANILINGISMPSPDPTRRVVPLDFFPSAMLDSIQVQKTHDAPLPGEFSGGIINLRTRSTPDEFLFRLSGKISYIDGTTFEKGLRYQGGDYDWIGVDDGTRALPKSLENALGGLSGSTKLRPKTRFAKGGFTQEEFERFGEDLSDVWNVKRDTLPPNGRISAALGDKLHWRDFSFGYYAFARWNQNWRTFHEIRRKFVPVRNGQELQLAEDMKVFRTVREVNTNAYLNVESTWREKHKLFGRVMLLRQSTDFTRIREGFSNTEGAGLRRVRLWYRENELFNWQAGTDQTFAFLNDLNLKFLYSHAVASRYAPKERRYRYDQNLNKGGVFEFSNKTDNNQIIYSDLDDQEDSWRIDLTLPYHFFDDRLKGSLASGYWSTQRERNSNIRRFRYAGNVSPDLLAQPLEDILTPENIGPGRFTLTEVTRSTDNYSASQDLQAYYVKLDSTFFDLLRLTGGVRIEENQQTVTTFELFAPDNQPIVSTLDSRDAIPSVTLTWLISEDQQLRLAWSKTLSRPDFRELSPAPFTDPNTLQETVGNPDLQQAEIMNYDARWEYYFSPKENLTLAFFHKEITNPIEKVLLAGPADLAQLQNTGDATLTGFEIEFRKNLDFIHPWFENFFFSGNYTFAKSEVTLLPENLQVLTTPKRPLQGASKHILNARLGYDNEDLGTQATLLYNFPSRRIAQVGQLGAPDIYEEPFHQLDFIVKQKWNRHWSTQVRLRNLLDSTVRFTQGPKTVRAFRRGREFALVINFQF</sequence>
<feature type="domain" description="TonB-dependent receptor plug" evidence="11">
    <location>
        <begin position="104"/>
        <end position="196"/>
    </location>
</feature>
<dbReference type="GO" id="GO:0009279">
    <property type="term" value="C:cell outer membrane"/>
    <property type="evidence" value="ECO:0007669"/>
    <property type="project" value="UniProtKB-SubCell"/>
</dbReference>
<dbReference type="Pfam" id="PF13620">
    <property type="entry name" value="CarboxypepD_reg"/>
    <property type="match status" value="1"/>
</dbReference>
<dbReference type="Pfam" id="PF00593">
    <property type="entry name" value="TonB_dep_Rec_b-barrel"/>
    <property type="match status" value="1"/>
</dbReference>
<keyword evidence="6 8" id="KW-0472">Membrane</keyword>
<evidence type="ECO:0000256" key="6">
    <source>
        <dbReference type="ARBA" id="ARBA00023136"/>
    </source>
</evidence>